<sequence length="328" mass="34169">MSNPPGTLRYGRVYGRFVSFIADGPDEGDEPDEVPLNGAVTLTPSITDLRWPSADPPRMAVIKQAICPIINGDIYPPGTTKEQAGTIPQGVWIVATDQPDGEPDKVQWTASFQLQDVAVQPATTLFDVPHLGAANLALLVPAQPHPGVIKVVSSEDRMAAEAAVVAAGELLDDMRETLTAAPATAKIVGDNLVLTTVGGVDAVAGNVRGQKGDKGDIGDLSPTAIGAQSGSVGISSLPLTRTWPLNGNITLQTMPSFSSSIAGTVTLIIRQAATGGPYTVTFPSNIVWSGPQGAPAPVMPTQPNAEMTIHLFWTGQRWQGVLGGVFVP</sequence>
<comment type="caution">
    <text evidence="1">The sequence shown here is derived from an EMBL/GenBank/DDBJ whole genome shotgun (WGS) entry which is preliminary data.</text>
</comment>
<name>A0A7W7BQK9_9MICO</name>
<dbReference type="EMBL" id="JACHMD010000001">
    <property type="protein sequence ID" value="MBB4667017.1"/>
    <property type="molecule type" value="Genomic_DNA"/>
</dbReference>
<dbReference type="Proteomes" id="UP000573729">
    <property type="component" value="Unassembled WGS sequence"/>
</dbReference>
<accession>A0A7W7BQK9</accession>
<reference evidence="1 2" key="1">
    <citation type="submission" date="2020-08" db="EMBL/GenBank/DDBJ databases">
        <title>Sequencing the genomes of 1000 actinobacteria strains.</title>
        <authorList>
            <person name="Klenk H.-P."/>
        </authorList>
    </citation>
    <scope>NUCLEOTIDE SEQUENCE [LARGE SCALE GENOMIC DNA]</scope>
    <source>
        <strain evidence="1 2">DSM 24947</strain>
    </source>
</reference>
<organism evidence="1 2">
    <name type="scientific">Microbacterium marinum</name>
    <dbReference type="NCBI Taxonomy" id="421115"/>
    <lineage>
        <taxon>Bacteria</taxon>
        <taxon>Bacillati</taxon>
        <taxon>Actinomycetota</taxon>
        <taxon>Actinomycetes</taxon>
        <taxon>Micrococcales</taxon>
        <taxon>Microbacteriaceae</taxon>
        <taxon>Microbacterium</taxon>
    </lineage>
</organism>
<evidence type="ECO:0000313" key="2">
    <source>
        <dbReference type="Proteomes" id="UP000573729"/>
    </source>
</evidence>
<dbReference type="RefSeq" id="WP_184217115.1">
    <property type="nucleotide sequence ID" value="NZ_JACHMD010000001.1"/>
</dbReference>
<keyword evidence="2" id="KW-1185">Reference proteome</keyword>
<dbReference type="AlphaFoldDB" id="A0A7W7BQK9"/>
<protein>
    <submittedName>
        <fullName evidence="1">Uncharacterized protein</fullName>
    </submittedName>
</protein>
<proteinExistence type="predicted"/>
<evidence type="ECO:0000313" key="1">
    <source>
        <dbReference type="EMBL" id="MBB4667017.1"/>
    </source>
</evidence>
<gene>
    <name evidence="1" type="ORF">BKA24_001726</name>
</gene>